<protein>
    <submittedName>
        <fullName evidence="1">Uncharacterized protein</fullName>
    </submittedName>
</protein>
<keyword evidence="2" id="KW-1185">Reference proteome</keyword>
<sequence>MTDRRGSQNLQPTLFYTADGIGTRSTLDVSDVGLKSASIISGMSENEKLSFFEVNDTAAWIKSNNYQRIALQFPDSLLCCSSFVVEHLMEATPAKFFVLADTSYGREIHQEILAVRTIQYN</sequence>
<name>A0ABD6EAJ8_9BILA</name>
<dbReference type="AlphaFoldDB" id="A0ABD6EAJ8"/>
<evidence type="ECO:0000313" key="2">
    <source>
        <dbReference type="Proteomes" id="UP001608902"/>
    </source>
</evidence>
<evidence type="ECO:0000313" key="1">
    <source>
        <dbReference type="EMBL" id="MFH4976660.1"/>
    </source>
</evidence>
<dbReference type="PANTHER" id="PTHR10762:SF2">
    <property type="entry name" value="2-(3-AMINO-3-CARBOXYPROPYL)HISTIDINE SYNTHASE SUBUNIT 2"/>
    <property type="match status" value="1"/>
</dbReference>
<dbReference type="InterPro" id="IPR042263">
    <property type="entry name" value="DPH1/DPH2_1"/>
</dbReference>
<dbReference type="EMBL" id="JBGFUD010001711">
    <property type="protein sequence ID" value="MFH4976660.1"/>
    <property type="molecule type" value="Genomic_DNA"/>
</dbReference>
<comment type="caution">
    <text evidence="1">The sequence shown here is derived from an EMBL/GenBank/DDBJ whole genome shotgun (WGS) entry which is preliminary data.</text>
</comment>
<dbReference type="NCBIfam" id="TIGR00322">
    <property type="entry name" value="diphth2_R"/>
    <property type="match status" value="1"/>
</dbReference>
<organism evidence="1 2">
    <name type="scientific">Gnathostoma spinigerum</name>
    <dbReference type="NCBI Taxonomy" id="75299"/>
    <lineage>
        <taxon>Eukaryota</taxon>
        <taxon>Metazoa</taxon>
        <taxon>Ecdysozoa</taxon>
        <taxon>Nematoda</taxon>
        <taxon>Chromadorea</taxon>
        <taxon>Rhabditida</taxon>
        <taxon>Spirurina</taxon>
        <taxon>Gnathostomatomorpha</taxon>
        <taxon>Gnathostomatoidea</taxon>
        <taxon>Gnathostomatidae</taxon>
        <taxon>Gnathostoma</taxon>
    </lineage>
</organism>
<reference evidence="1 2" key="1">
    <citation type="submission" date="2024-08" db="EMBL/GenBank/DDBJ databases">
        <title>Gnathostoma spinigerum genome.</title>
        <authorList>
            <person name="Gonzalez-Bertolin B."/>
            <person name="Monzon S."/>
            <person name="Zaballos A."/>
            <person name="Jimenez P."/>
            <person name="Dekumyoy P."/>
            <person name="Varona S."/>
            <person name="Cuesta I."/>
            <person name="Sumanam S."/>
            <person name="Adisakwattana P."/>
            <person name="Gasser R.B."/>
            <person name="Hernandez-Gonzalez A."/>
            <person name="Young N.D."/>
            <person name="Perteguer M.J."/>
        </authorList>
    </citation>
    <scope>NUCLEOTIDE SEQUENCE [LARGE SCALE GENOMIC DNA]</scope>
    <source>
        <strain evidence="1">AL3</strain>
        <tissue evidence="1">Liver</tissue>
    </source>
</reference>
<dbReference type="Proteomes" id="UP001608902">
    <property type="component" value="Unassembled WGS sequence"/>
</dbReference>
<proteinExistence type="predicted"/>
<dbReference type="InterPro" id="IPR016435">
    <property type="entry name" value="DPH1/DPH2"/>
</dbReference>
<accession>A0ABD6EAJ8</accession>
<gene>
    <name evidence="1" type="ORF">AB6A40_003369</name>
</gene>
<dbReference type="Gene3D" id="3.40.50.11840">
    <property type="entry name" value="Diphthamide synthesis DPH1/DPH2 domain 1"/>
    <property type="match status" value="1"/>
</dbReference>
<dbReference type="PANTHER" id="PTHR10762">
    <property type="entry name" value="DIPHTHAMIDE BIOSYNTHESIS PROTEIN"/>
    <property type="match status" value="1"/>
</dbReference>